<gene>
    <name evidence="5" type="primary">arsC</name>
    <name evidence="5" type="ORF">J9B83_03670</name>
</gene>
<dbReference type="Proteomes" id="UP000679722">
    <property type="component" value="Unassembled WGS sequence"/>
</dbReference>
<comment type="caution">
    <text evidence="5">The sequence shown here is derived from an EMBL/GenBank/DDBJ whole genome shotgun (WGS) entry which is preliminary data.</text>
</comment>
<dbReference type="SUPFAM" id="SSF52833">
    <property type="entry name" value="Thioredoxin-like"/>
    <property type="match status" value="1"/>
</dbReference>
<dbReference type="PROSITE" id="PS51353">
    <property type="entry name" value="ARSC"/>
    <property type="match status" value="1"/>
</dbReference>
<protein>
    <recommendedName>
        <fullName evidence="4">Arsenate reductase</fullName>
        <ecNumber evidence="4">1.20.4.1</ecNumber>
    </recommendedName>
</protein>
<dbReference type="PANTHER" id="PTHR30041:SF4">
    <property type="entry name" value="ARSENATE REDUCTASE"/>
    <property type="match status" value="1"/>
</dbReference>
<name>A0ABS5HAI0_9GAMM</name>
<dbReference type="CDD" id="cd03034">
    <property type="entry name" value="ArsC_ArsC"/>
    <property type="match status" value="1"/>
</dbReference>
<dbReference type="InterPro" id="IPR036249">
    <property type="entry name" value="Thioredoxin-like_sf"/>
</dbReference>
<comment type="similarity">
    <text evidence="1 3 4">Belongs to the ArsC family.</text>
</comment>
<accession>A0ABS5HAI0</accession>
<proteinExistence type="inferred from homology"/>
<reference evidence="6" key="1">
    <citation type="submission" date="2023-07" db="EMBL/GenBank/DDBJ databases">
        <title>Marinomonas vulgaris A79, complete genome.</title>
        <authorList>
            <person name="Ying J.-J."/>
        </authorList>
    </citation>
    <scope>NUCLEOTIDE SEQUENCE [LARGE SCALE GENOMIC DNA]</scope>
    <source>
        <strain evidence="6">A79</strain>
    </source>
</reference>
<evidence type="ECO:0000256" key="3">
    <source>
        <dbReference type="PROSITE-ProRule" id="PRU01282"/>
    </source>
</evidence>
<dbReference type="NCBIfam" id="TIGR00014">
    <property type="entry name" value="arsC"/>
    <property type="match status" value="1"/>
</dbReference>
<evidence type="ECO:0000256" key="1">
    <source>
        <dbReference type="ARBA" id="ARBA00007198"/>
    </source>
</evidence>
<dbReference type="GO" id="GO:0008794">
    <property type="term" value="F:arsenate reductase (glutaredoxin) activity"/>
    <property type="evidence" value="ECO:0007669"/>
    <property type="project" value="UniProtKB-EC"/>
</dbReference>
<dbReference type="InterPro" id="IPR006660">
    <property type="entry name" value="Arsenate_reductase-like"/>
</dbReference>
<organism evidence="5 6">
    <name type="scientific">Marinomonas vulgaris</name>
    <dbReference type="NCBI Taxonomy" id="2823372"/>
    <lineage>
        <taxon>Bacteria</taxon>
        <taxon>Pseudomonadati</taxon>
        <taxon>Pseudomonadota</taxon>
        <taxon>Gammaproteobacteria</taxon>
        <taxon>Oceanospirillales</taxon>
        <taxon>Oceanospirillaceae</taxon>
        <taxon>Marinomonas</taxon>
    </lineage>
</organism>
<sequence>MTTIYHNPRCSKSRQTLQLLEEHNIEPEIRLYLKEAPSIDELQTLLKQLDVTPLALMRTKETLYKELGLTNESSDEERLQAMHQHPSLIERPIVIHNDKAKIGRPPEAVLALF</sequence>
<dbReference type="Pfam" id="PF03960">
    <property type="entry name" value="ArsC"/>
    <property type="match status" value="1"/>
</dbReference>
<dbReference type="PANTHER" id="PTHR30041">
    <property type="entry name" value="ARSENATE REDUCTASE"/>
    <property type="match status" value="1"/>
</dbReference>
<dbReference type="EMBL" id="JAGSSV010000002">
    <property type="protein sequence ID" value="MBR7888029.1"/>
    <property type="molecule type" value="Genomic_DNA"/>
</dbReference>
<evidence type="ECO:0000256" key="2">
    <source>
        <dbReference type="ARBA" id="ARBA00023002"/>
    </source>
</evidence>
<dbReference type="EC" id="1.20.4.1" evidence="4"/>
<dbReference type="InterPro" id="IPR006659">
    <property type="entry name" value="Arsenate_reductase"/>
</dbReference>
<evidence type="ECO:0000313" key="6">
    <source>
        <dbReference type="Proteomes" id="UP000679722"/>
    </source>
</evidence>
<keyword evidence="2 4" id="KW-0560">Oxidoreductase</keyword>
<dbReference type="RefSeq" id="WP_211535369.1">
    <property type="nucleotide sequence ID" value="NZ_JAGSSV010000002.1"/>
</dbReference>
<evidence type="ECO:0000313" key="5">
    <source>
        <dbReference type="EMBL" id="MBR7888029.1"/>
    </source>
</evidence>
<comment type="catalytic activity">
    <reaction evidence="4">
        <text>[glutaredoxin]-dithiol + arsenate + glutathione + H(+) = glutathionyl-S-S-[glutaredoxin] + arsenite + H2O</text>
        <dbReference type="Rhea" id="RHEA:22016"/>
        <dbReference type="Rhea" id="RHEA-COMP:10729"/>
        <dbReference type="Rhea" id="RHEA-COMP:17668"/>
        <dbReference type="ChEBI" id="CHEBI:15377"/>
        <dbReference type="ChEBI" id="CHEBI:15378"/>
        <dbReference type="ChEBI" id="CHEBI:29242"/>
        <dbReference type="ChEBI" id="CHEBI:29950"/>
        <dbReference type="ChEBI" id="CHEBI:48597"/>
        <dbReference type="ChEBI" id="CHEBI:57925"/>
        <dbReference type="ChEBI" id="CHEBI:146199"/>
        <dbReference type="EC" id="1.20.4.1"/>
    </reaction>
</comment>
<keyword evidence="6" id="KW-1185">Reference proteome</keyword>
<evidence type="ECO:0000256" key="4">
    <source>
        <dbReference type="RuleBase" id="RU362029"/>
    </source>
</evidence>
<dbReference type="Gene3D" id="3.40.30.10">
    <property type="entry name" value="Glutaredoxin"/>
    <property type="match status" value="1"/>
</dbReference>